<protein>
    <submittedName>
        <fullName evidence="2">Uncharacterized protein</fullName>
    </submittedName>
</protein>
<sequence length="120" mass="13421">MTLRPAAALRLRGRRQQEPWGALEGGRVKRPSGAQGSDRKETCERDLGETGAMRGENRGGGKIKEEKRKECEKREHKGFDKRARGSEKKNGGAQNRREEGRGRSKRGRPGKREISHKACG</sequence>
<dbReference type="Proteomes" id="UP001066276">
    <property type="component" value="Chromosome 6"/>
</dbReference>
<feature type="compositionally biased region" description="Basic and acidic residues" evidence="1">
    <location>
        <begin position="110"/>
        <end position="120"/>
    </location>
</feature>
<comment type="caution">
    <text evidence="2">The sequence shown here is derived from an EMBL/GenBank/DDBJ whole genome shotgun (WGS) entry which is preliminary data.</text>
</comment>
<feature type="region of interest" description="Disordered" evidence="1">
    <location>
        <begin position="1"/>
        <end position="120"/>
    </location>
</feature>
<feature type="compositionally biased region" description="Basic and acidic residues" evidence="1">
    <location>
        <begin position="55"/>
        <end position="102"/>
    </location>
</feature>
<evidence type="ECO:0000313" key="2">
    <source>
        <dbReference type="EMBL" id="KAJ1145084.1"/>
    </source>
</evidence>
<gene>
    <name evidence="2" type="ORF">NDU88_011376</name>
</gene>
<evidence type="ECO:0000313" key="3">
    <source>
        <dbReference type="Proteomes" id="UP001066276"/>
    </source>
</evidence>
<dbReference type="AlphaFoldDB" id="A0AAV7R1H0"/>
<dbReference type="EMBL" id="JANPWB010000010">
    <property type="protein sequence ID" value="KAJ1145084.1"/>
    <property type="molecule type" value="Genomic_DNA"/>
</dbReference>
<name>A0AAV7R1H0_PLEWA</name>
<feature type="compositionally biased region" description="Basic and acidic residues" evidence="1">
    <location>
        <begin position="37"/>
        <end position="48"/>
    </location>
</feature>
<proteinExistence type="predicted"/>
<evidence type="ECO:0000256" key="1">
    <source>
        <dbReference type="SAM" id="MobiDB-lite"/>
    </source>
</evidence>
<reference evidence="2" key="1">
    <citation type="journal article" date="2022" name="bioRxiv">
        <title>Sequencing and chromosome-scale assembly of the giantPleurodeles waltlgenome.</title>
        <authorList>
            <person name="Brown T."/>
            <person name="Elewa A."/>
            <person name="Iarovenko S."/>
            <person name="Subramanian E."/>
            <person name="Araus A.J."/>
            <person name="Petzold A."/>
            <person name="Susuki M."/>
            <person name="Suzuki K.-i.T."/>
            <person name="Hayashi T."/>
            <person name="Toyoda A."/>
            <person name="Oliveira C."/>
            <person name="Osipova E."/>
            <person name="Leigh N.D."/>
            <person name="Simon A."/>
            <person name="Yun M.H."/>
        </authorList>
    </citation>
    <scope>NUCLEOTIDE SEQUENCE</scope>
    <source>
        <strain evidence="2">20211129_DDA</strain>
        <tissue evidence="2">Liver</tissue>
    </source>
</reference>
<keyword evidence="3" id="KW-1185">Reference proteome</keyword>
<accession>A0AAV7R1H0</accession>
<organism evidence="2 3">
    <name type="scientific">Pleurodeles waltl</name>
    <name type="common">Iberian ribbed newt</name>
    <dbReference type="NCBI Taxonomy" id="8319"/>
    <lineage>
        <taxon>Eukaryota</taxon>
        <taxon>Metazoa</taxon>
        <taxon>Chordata</taxon>
        <taxon>Craniata</taxon>
        <taxon>Vertebrata</taxon>
        <taxon>Euteleostomi</taxon>
        <taxon>Amphibia</taxon>
        <taxon>Batrachia</taxon>
        <taxon>Caudata</taxon>
        <taxon>Salamandroidea</taxon>
        <taxon>Salamandridae</taxon>
        <taxon>Pleurodelinae</taxon>
        <taxon>Pleurodeles</taxon>
    </lineage>
</organism>
<feature type="compositionally biased region" description="Low complexity" evidence="1">
    <location>
        <begin position="1"/>
        <end position="10"/>
    </location>
</feature>